<dbReference type="Pfam" id="PF00440">
    <property type="entry name" value="TetR_N"/>
    <property type="match status" value="1"/>
</dbReference>
<evidence type="ECO:0000313" key="7">
    <source>
        <dbReference type="Proteomes" id="UP000217209"/>
    </source>
</evidence>
<keyword evidence="1" id="KW-0805">Transcription regulation</keyword>
<evidence type="ECO:0000313" key="6">
    <source>
        <dbReference type="EMBL" id="AQQ14750.1"/>
    </source>
</evidence>
<dbReference type="GO" id="GO:0003677">
    <property type="term" value="F:DNA binding"/>
    <property type="evidence" value="ECO:0007669"/>
    <property type="project" value="UniProtKB-UniRule"/>
</dbReference>
<feature type="domain" description="HTH tetR-type" evidence="5">
    <location>
        <begin position="6"/>
        <end position="66"/>
    </location>
</feature>
<dbReference type="InterPro" id="IPR036271">
    <property type="entry name" value="Tet_transcr_reg_TetR-rel_C_sf"/>
</dbReference>
<dbReference type="InterPro" id="IPR009057">
    <property type="entry name" value="Homeodomain-like_sf"/>
</dbReference>
<dbReference type="Gene3D" id="1.10.357.10">
    <property type="entry name" value="Tetracycline Repressor, domain 2"/>
    <property type="match status" value="1"/>
</dbReference>
<dbReference type="AlphaFoldDB" id="A0A1Q2HVD8"/>
<reference evidence="6 7" key="1">
    <citation type="submission" date="2016-12" db="EMBL/GenBank/DDBJ databases">
        <authorList>
            <person name="Song W.-J."/>
            <person name="Kurnit D.M."/>
        </authorList>
    </citation>
    <scope>NUCLEOTIDE SEQUENCE [LARGE SCALE GENOMIC DNA]</scope>
    <source>
        <strain evidence="6 7">DSM 30827</strain>
    </source>
</reference>
<evidence type="ECO:0000256" key="1">
    <source>
        <dbReference type="ARBA" id="ARBA00023015"/>
    </source>
</evidence>
<dbReference type="KEGG" id="cgv:CGLAU_03870"/>
<evidence type="ECO:0000259" key="5">
    <source>
        <dbReference type="PROSITE" id="PS50977"/>
    </source>
</evidence>
<dbReference type="PRINTS" id="PR00455">
    <property type="entry name" value="HTHTETR"/>
</dbReference>
<dbReference type="PANTHER" id="PTHR47506:SF1">
    <property type="entry name" value="HTH-TYPE TRANSCRIPTIONAL REGULATOR YJDC"/>
    <property type="match status" value="1"/>
</dbReference>
<dbReference type="OrthoDB" id="9805134at2"/>
<dbReference type="InterPro" id="IPR001647">
    <property type="entry name" value="HTH_TetR"/>
</dbReference>
<organism evidence="6 7">
    <name type="scientific">Corynebacterium glaucum</name>
    <dbReference type="NCBI Taxonomy" id="187491"/>
    <lineage>
        <taxon>Bacteria</taxon>
        <taxon>Bacillati</taxon>
        <taxon>Actinomycetota</taxon>
        <taxon>Actinomycetes</taxon>
        <taxon>Mycobacteriales</taxon>
        <taxon>Corynebacteriaceae</taxon>
        <taxon>Corynebacterium</taxon>
    </lineage>
</organism>
<dbReference type="Gene3D" id="1.10.10.60">
    <property type="entry name" value="Homeodomain-like"/>
    <property type="match status" value="1"/>
</dbReference>
<feature type="DNA-binding region" description="H-T-H motif" evidence="4">
    <location>
        <begin position="29"/>
        <end position="48"/>
    </location>
</feature>
<protein>
    <submittedName>
        <fullName evidence="6">HTH-type transcriptional repressor ComR</fullName>
    </submittedName>
</protein>
<keyword evidence="7" id="KW-1185">Reference proteome</keyword>
<dbReference type="RefSeq" id="WP_095661020.1">
    <property type="nucleotide sequence ID" value="NZ_CP019688.1"/>
</dbReference>
<accession>A0A1Q2HVD8</accession>
<dbReference type="PROSITE" id="PS50977">
    <property type="entry name" value="HTH_TETR_2"/>
    <property type="match status" value="1"/>
</dbReference>
<dbReference type="Proteomes" id="UP000217209">
    <property type="component" value="Chromosome"/>
</dbReference>
<dbReference type="PANTHER" id="PTHR47506">
    <property type="entry name" value="TRANSCRIPTIONAL REGULATORY PROTEIN"/>
    <property type="match status" value="1"/>
</dbReference>
<evidence type="ECO:0000256" key="3">
    <source>
        <dbReference type="ARBA" id="ARBA00023163"/>
    </source>
</evidence>
<name>A0A1Q2HVD8_9CORY</name>
<dbReference type="EMBL" id="CP019688">
    <property type="protein sequence ID" value="AQQ14750.1"/>
    <property type="molecule type" value="Genomic_DNA"/>
</dbReference>
<dbReference type="SUPFAM" id="SSF46689">
    <property type="entry name" value="Homeodomain-like"/>
    <property type="match status" value="1"/>
</dbReference>
<proteinExistence type="predicted"/>
<gene>
    <name evidence="6" type="primary">comR2</name>
    <name evidence="6" type="ORF">CGLAU_03870</name>
</gene>
<sequence length="200" mass="21755">MGRPRMFDEKSVLDAAVSEFRVHGFTDTSTEQLCEAAGVRRSTLYNTFTSKDELFVRALQHYLETTSAAQREVLGDESLNGIERLHAYFDLMIEEEVCAAEDGHAAGCMAIGTRMTPDVARRDDRIRRLLDQGLNNQLSALSLAVRQGQADGSISKNVAPENAAQLIVSLVAGLRVMAQAGRSPGDLRSMTSLGLTALLP</sequence>
<dbReference type="Pfam" id="PF16925">
    <property type="entry name" value="TetR_C_13"/>
    <property type="match status" value="1"/>
</dbReference>
<evidence type="ECO:0000256" key="2">
    <source>
        <dbReference type="ARBA" id="ARBA00023125"/>
    </source>
</evidence>
<evidence type="ECO:0000256" key="4">
    <source>
        <dbReference type="PROSITE-ProRule" id="PRU00335"/>
    </source>
</evidence>
<dbReference type="InterPro" id="IPR011075">
    <property type="entry name" value="TetR_C"/>
</dbReference>
<keyword evidence="2 4" id="KW-0238">DNA-binding</keyword>
<keyword evidence="3" id="KW-0804">Transcription</keyword>
<dbReference type="SUPFAM" id="SSF48498">
    <property type="entry name" value="Tetracyclin repressor-like, C-terminal domain"/>
    <property type="match status" value="1"/>
</dbReference>